<dbReference type="Pfam" id="PF00994">
    <property type="entry name" value="MoCF_biosynth"/>
    <property type="match status" value="1"/>
</dbReference>
<proteinExistence type="inferred from homology"/>
<comment type="caution">
    <text evidence="8">The sequence shown here is derived from an EMBL/GenBank/DDBJ whole genome shotgun (WGS) entry which is preliminary data.</text>
</comment>
<dbReference type="Proteomes" id="UP000283458">
    <property type="component" value="Unassembled WGS sequence"/>
</dbReference>
<dbReference type="NCBIfam" id="NF011068">
    <property type="entry name" value="PRK14498.1"/>
    <property type="match status" value="1"/>
</dbReference>
<evidence type="ECO:0000259" key="7">
    <source>
        <dbReference type="SMART" id="SM00852"/>
    </source>
</evidence>
<dbReference type="SUPFAM" id="SSF53850">
    <property type="entry name" value="Periplasmic binding protein-like II"/>
    <property type="match status" value="1"/>
</dbReference>
<evidence type="ECO:0000256" key="4">
    <source>
        <dbReference type="ARBA" id="ARBA00023150"/>
    </source>
</evidence>
<sequence length="671" mass="69009">MLTEDIRRFVAQAARQEQFLDVVSGEEARARFHRHLDLSPRGEERVSLADALGRVLAGDVTAGVDVPGFDRSVVDGFALRAADTGGATEDAPVLLRLNGEVLAAGHAPTLTVEPGTATVIATGGMMPRGADAVVMVEHTEPVQGEPVDGESVDGESAAGETGLLVALSKPATPGAFVAAAGSDIGRGEVVLRRGQALTSREIGVLAAIGLAEVAVFRRPRVAILSTGDELTPPGQPIRPGAVYDSNAAILAAAVAELGCEPVPLGIAADDDDTLDQRVAQGLTCDALLLSGGTSKGAGDRSHKVVAQLKDPGIVAHGVALKPGKPLCLAVTAGKPVVVLPGFPTSAMFTFHSFVAPVLRALAGLPPATAEAVSATLPVRLGSERGRTEYVMVSLVHGAGPAGKGDLAAYPLSKGSGAVTAFSHADGFLAIDAQAEAVEAGTPVSVQLLGRAVAPSELIVVGSQCLGLNAVLGRLIAEGLTVKALNVGSMGGLAAARRGECDVAPIHLMDPATETYNTPFLTPGLELVTGYRRMQGIVFRPGDPRFEGKTAEAALVDVAGLADCILINRNAGSGTRILTDRLLGGLRPTGYWTQAKSHNAVAVAVGQSRADWGVAISSAATLYGLGFLPLREEHYDFVIPAARRDRPAVQRFIALIESAEVVEALRGMGFAR</sequence>
<dbReference type="InterPro" id="IPR008284">
    <property type="entry name" value="MoCF_biosynth_CS"/>
</dbReference>
<dbReference type="GO" id="GO:0006777">
    <property type="term" value="P:Mo-molybdopterin cofactor biosynthetic process"/>
    <property type="evidence" value="ECO:0007669"/>
    <property type="project" value="UniProtKB-UniRule"/>
</dbReference>
<dbReference type="PROSITE" id="PS01079">
    <property type="entry name" value="MOCF_BIOSYNTHESIS_2"/>
    <property type="match status" value="1"/>
</dbReference>
<accession>A0A418W5G2</accession>
<dbReference type="NCBIfam" id="NF045515">
    <property type="entry name" value="Glp_gephyrin"/>
    <property type="match status" value="1"/>
</dbReference>
<dbReference type="PANTHER" id="PTHR10192:SF5">
    <property type="entry name" value="GEPHYRIN"/>
    <property type="match status" value="1"/>
</dbReference>
<dbReference type="InterPro" id="IPR005111">
    <property type="entry name" value="MoeA_C_domain_IV"/>
</dbReference>
<dbReference type="Gene3D" id="3.90.105.10">
    <property type="entry name" value="Molybdopterin biosynthesis moea protein, domain 2"/>
    <property type="match status" value="1"/>
</dbReference>
<dbReference type="Pfam" id="PF03454">
    <property type="entry name" value="MoeA_C"/>
    <property type="match status" value="1"/>
</dbReference>
<dbReference type="Gene3D" id="2.40.340.10">
    <property type="entry name" value="MoeA, C-terminal, domain IV"/>
    <property type="match status" value="1"/>
</dbReference>
<evidence type="ECO:0000256" key="2">
    <source>
        <dbReference type="ARBA" id="ARBA00005046"/>
    </source>
</evidence>
<evidence type="ECO:0000256" key="1">
    <source>
        <dbReference type="ARBA" id="ARBA00002901"/>
    </source>
</evidence>
<keyword evidence="6" id="KW-0808">Transferase</keyword>
<evidence type="ECO:0000256" key="5">
    <source>
        <dbReference type="ARBA" id="ARBA00047317"/>
    </source>
</evidence>
<evidence type="ECO:0000256" key="6">
    <source>
        <dbReference type="RuleBase" id="RU365090"/>
    </source>
</evidence>
<dbReference type="InterPro" id="IPR036135">
    <property type="entry name" value="MoeA_linker/N_sf"/>
</dbReference>
<gene>
    <name evidence="8" type="ORF">D3877_09645</name>
</gene>
<organism evidence="8 9">
    <name type="scientific">Azospirillum cavernae</name>
    <dbReference type="NCBI Taxonomy" id="2320860"/>
    <lineage>
        <taxon>Bacteria</taxon>
        <taxon>Pseudomonadati</taxon>
        <taxon>Pseudomonadota</taxon>
        <taxon>Alphaproteobacteria</taxon>
        <taxon>Rhodospirillales</taxon>
        <taxon>Azospirillaceae</taxon>
        <taxon>Azospirillum</taxon>
    </lineage>
</organism>
<dbReference type="Gene3D" id="3.40.980.10">
    <property type="entry name" value="MoaB/Mog-like domain"/>
    <property type="match status" value="1"/>
</dbReference>
<reference evidence="8 9" key="1">
    <citation type="submission" date="2018-09" db="EMBL/GenBank/DDBJ databases">
        <authorList>
            <person name="Zhu H."/>
        </authorList>
    </citation>
    <scope>NUCLEOTIDE SEQUENCE [LARGE SCALE GENOMIC DNA]</scope>
    <source>
        <strain evidence="8 9">K2W22B-5</strain>
    </source>
</reference>
<keyword evidence="6" id="KW-0479">Metal-binding</keyword>
<evidence type="ECO:0000256" key="3">
    <source>
        <dbReference type="ARBA" id="ARBA00010763"/>
    </source>
</evidence>
<comment type="pathway">
    <text evidence="2 6">Cofactor biosynthesis; molybdopterin biosynthesis.</text>
</comment>
<dbReference type="EC" id="2.10.1.1" evidence="6"/>
<dbReference type="NCBIfam" id="TIGR00177">
    <property type="entry name" value="molyb_syn"/>
    <property type="match status" value="1"/>
</dbReference>
<comment type="function">
    <text evidence="1 6">Catalyzes the insertion of molybdate into adenylated molybdopterin with the concomitant release of AMP.</text>
</comment>
<dbReference type="InterPro" id="IPR005110">
    <property type="entry name" value="MoeA_linker/N"/>
</dbReference>
<dbReference type="SUPFAM" id="SSF53218">
    <property type="entry name" value="Molybdenum cofactor biosynthesis proteins"/>
    <property type="match status" value="1"/>
</dbReference>
<dbReference type="InterPro" id="IPR038987">
    <property type="entry name" value="MoeA-like"/>
</dbReference>
<keyword evidence="6" id="KW-0460">Magnesium</keyword>
<evidence type="ECO:0000313" key="8">
    <source>
        <dbReference type="EMBL" id="RJF85276.1"/>
    </source>
</evidence>
<dbReference type="OrthoDB" id="9804758at2"/>
<comment type="catalytic activity">
    <reaction evidence="5">
        <text>adenylyl-molybdopterin + molybdate = Mo-molybdopterin + AMP + H(+)</text>
        <dbReference type="Rhea" id="RHEA:35047"/>
        <dbReference type="ChEBI" id="CHEBI:15378"/>
        <dbReference type="ChEBI" id="CHEBI:36264"/>
        <dbReference type="ChEBI" id="CHEBI:62727"/>
        <dbReference type="ChEBI" id="CHEBI:71302"/>
        <dbReference type="ChEBI" id="CHEBI:456215"/>
        <dbReference type="EC" id="2.10.1.1"/>
    </reaction>
</comment>
<dbReference type="PANTHER" id="PTHR10192">
    <property type="entry name" value="MOLYBDOPTERIN BIOSYNTHESIS PROTEIN"/>
    <property type="match status" value="1"/>
</dbReference>
<dbReference type="Pfam" id="PF12727">
    <property type="entry name" value="PBP_like"/>
    <property type="match status" value="1"/>
</dbReference>
<keyword evidence="9" id="KW-1185">Reference proteome</keyword>
<dbReference type="EMBL" id="QYUL01000001">
    <property type="protein sequence ID" value="RJF85276.1"/>
    <property type="molecule type" value="Genomic_DNA"/>
</dbReference>
<feature type="domain" description="MoaB/Mog" evidence="7">
    <location>
        <begin position="222"/>
        <end position="360"/>
    </location>
</feature>
<keyword evidence="6" id="KW-0500">Molybdenum</keyword>
<name>A0A418W5G2_9PROT</name>
<dbReference type="GO" id="GO:0005737">
    <property type="term" value="C:cytoplasm"/>
    <property type="evidence" value="ECO:0007669"/>
    <property type="project" value="TreeGrafter"/>
</dbReference>
<dbReference type="InterPro" id="IPR036425">
    <property type="entry name" value="MoaB/Mog-like_dom_sf"/>
</dbReference>
<dbReference type="AlphaFoldDB" id="A0A418W5G2"/>
<comment type="cofactor">
    <cofactor evidence="6">
        <name>Mg(2+)</name>
        <dbReference type="ChEBI" id="CHEBI:18420"/>
    </cofactor>
</comment>
<dbReference type="SUPFAM" id="SSF63867">
    <property type="entry name" value="MoeA C-terminal domain-like"/>
    <property type="match status" value="1"/>
</dbReference>
<dbReference type="InterPro" id="IPR001453">
    <property type="entry name" value="MoaB/Mog_dom"/>
</dbReference>
<protein>
    <recommendedName>
        <fullName evidence="6">Molybdopterin molybdenumtransferase</fullName>
        <ecNumber evidence="6">2.10.1.1</ecNumber>
    </recommendedName>
</protein>
<evidence type="ECO:0000313" key="9">
    <source>
        <dbReference type="Proteomes" id="UP000283458"/>
    </source>
</evidence>
<comment type="similarity">
    <text evidence="3 6">Belongs to the MoeA family.</text>
</comment>
<dbReference type="Gene3D" id="2.170.190.11">
    <property type="entry name" value="Molybdopterin biosynthesis moea protein, domain 3"/>
    <property type="match status" value="1"/>
</dbReference>
<dbReference type="CDD" id="cd00887">
    <property type="entry name" value="MoeA"/>
    <property type="match status" value="1"/>
</dbReference>
<dbReference type="UniPathway" id="UPA00344"/>
<dbReference type="Pfam" id="PF03453">
    <property type="entry name" value="MoeA_N"/>
    <property type="match status" value="1"/>
</dbReference>
<keyword evidence="4 6" id="KW-0501">Molybdenum cofactor biosynthesis</keyword>
<dbReference type="InterPro" id="IPR024370">
    <property type="entry name" value="PBP_domain"/>
</dbReference>
<dbReference type="SMART" id="SM00852">
    <property type="entry name" value="MoCF_biosynth"/>
    <property type="match status" value="1"/>
</dbReference>
<dbReference type="GO" id="GO:0061599">
    <property type="term" value="F:molybdopterin molybdotransferase activity"/>
    <property type="evidence" value="ECO:0007669"/>
    <property type="project" value="UniProtKB-UniRule"/>
</dbReference>
<dbReference type="SUPFAM" id="SSF63882">
    <property type="entry name" value="MoeA N-terminal region -like"/>
    <property type="match status" value="1"/>
</dbReference>
<dbReference type="RefSeq" id="WP_119830901.1">
    <property type="nucleotide sequence ID" value="NZ_QYUL01000001.1"/>
</dbReference>
<dbReference type="GO" id="GO:0046872">
    <property type="term" value="F:metal ion binding"/>
    <property type="evidence" value="ECO:0007669"/>
    <property type="project" value="UniProtKB-UniRule"/>
</dbReference>
<dbReference type="InterPro" id="IPR036688">
    <property type="entry name" value="MoeA_C_domain_IV_sf"/>
</dbReference>